<proteinExistence type="predicted"/>
<dbReference type="Proteomes" id="UP000653305">
    <property type="component" value="Unassembled WGS sequence"/>
</dbReference>
<dbReference type="AlphaFoldDB" id="A0A830CPR7"/>
<protein>
    <submittedName>
        <fullName evidence="1">Uncharacterized protein</fullName>
    </submittedName>
</protein>
<evidence type="ECO:0000313" key="2">
    <source>
        <dbReference type="Proteomes" id="UP000653305"/>
    </source>
</evidence>
<name>A0A830CPR7_9LAMI</name>
<organism evidence="1 2">
    <name type="scientific">Phtheirospermum japonicum</name>
    <dbReference type="NCBI Taxonomy" id="374723"/>
    <lineage>
        <taxon>Eukaryota</taxon>
        <taxon>Viridiplantae</taxon>
        <taxon>Streptophyta</taxon>
        <taxon>Embryophyta</taxon>
        <taxon>Tracheophyta</taxon>
        <taxon>Spermatophyta</taxon>
        <taxon>Magnoliopsida</taxon>
        <taxon>eudicotyledons</taxon>
        <taxon>Gunneridae</taxon>
        <taxon>Pentapetalae</taxon>
        <taxon>asterids</taxon>
        <taxon>lamiids</taxon>
        <taxon>Lamiales</taxon>
        <taxon>Orobanchaceae</taxon>
        <taxon>Orobanchaceae incertae sedis</taxon>
        <taxon>Phtheirospermum</taxon>
    </lineage>
</organism>
<comment type="caution">
    <text evidence="1">The sequence shown here is derived from an EMBL/GenBank/DDBJ whole genome shotgun (WGS) entry which is preliminary data.</text>
</comment>
<dbReference type="EMBL" id="BMAC01000753">
    <property type="protein sequence ID" value="GFQ02538.1"/>
    <property type="molecule type" value="Genomic_DNA"/>
</dbReference>
<gene>
    <name evidence="1" type="ORF">PHJA_002397800</name>
</gene>
<reference evidence="1" key="1">
    <citation type="submission" date="2020-07" db="EMBL/GenBank/DDBJ databases">
        <title>Ethylene signaling mediates host invasion by parasitic plants.</title>
        <authorList>
            <person name="Yoshida S."/>
        </authorList>
    </citation>
    <scope>NUCLEOTIDE SEQUENCE</scope>
    <source>
        <strain evidence="1">Okayama</strain>
    </source>
</reference>
<keyword evidence="2" id="KW-1185">Reference proteome</keyword>
<sequence>MSLVISPQIPRYCCCVVSRETMIWDTTISHSIRNFIGHFAKIFLEQHCSFAIFIGDRNKGCLMYFFPICL</sequence>
<evidence type="ECO:0000313" key="1">
    <source>
        <dbReference type="EMBL" id="GFQ02538.1"/>
    </source>
</evidence>
<accession>A0A830CPR7</accession>